<proteinExistence type="predicted"/>
<evidence type="ECO:0000256" key="6">
    <source>
        <dbReference type="SAM" id="Phobius"/>
    </source>
</evidence>
<comment type="subcellular location">
    <subcellularLocation>
        <location evidence="1">Cell membrane</location>
        <topology evidence="1">Multi-pass membrane protein</topology>
    </subcellularLocation>
</comment>
<evidence type="ECO:0000259" key="7">
    <source>
        <dbReference type="Pfam" id="PF13396"/>
    </source>
</evidence>
<dbReference type="Proteomes" id="UP001194469">
    <property type="component" value="Unassembled WGS sequence"/>
</dbReference>
<keyword evidence="2" id="KW-1003">Cell membrane</keyword>
<protein>
    <submittedName>
        <fullName evidence="8">PLDc_N domain-containing protein</fullName>
    </submittedName>
</protein>
<feature type="domain" description="Cardiolipin synthase N-terminal" evidence="7">
    <location>
        <begin position="17"/>
        <end position="58"/>
    </location>
</feature>
<gene>
    <name evidence="8" type="ORF">FVW20_01850</name>
</gene>
<keyword evidence="5 6" id="KW-0472">Membrane</keyword>
<evidence type="ECO:0000313" key="9">
    <source>
        <dbReference type="Proteomes" id="UP001194469"/>
    </source>
</evidence>
<evidence type="ECO:0000256" key="5">
    <source>
        <dbReference type="ARBA" id="ARBA00023136"/>
    </source>
</evidence>
<keyword evidence="4 6" id="KW-1133">Transmembrane helix</keyword>
<dbReference type="RefSeq" id="WP_196608049.1">
    <property type="nucleotide sequence ID" value="NZ_VRYY01000037.1"/>
</dbReference>
<evidence type="ECO:0000256" key="3">
    <source>
        <dbReference type="ARBA" id="ARBA00022692"/>
    </source>
</evidence>
<keyword evidence="9" id="KW-1185">Reference proteome</keyword>
<evidence type="ECO:0000256" key="1">
    <source>
        <dbReference type="ARBA" id="ARBA00004651"/>
    </source>
</evidence>
<organism evidence="8 9">
    <name type="scientific">Nitratidesulfovibrio oxamicus</name>
    <dbReference type="NCBI Taxonomy" id="32016"/>
    <lineage>
        <taxon>Bacteria</taxon>
        <taxon>Pseudomonadati</taxon>
        <taxon>Thermodesulfobacteriota</taxon>
        <taxon>Desulfovibrionia</taxon>
        <taxon>Desulfovibrionales</taxon>
        <taxon>Desulfovibrionaceae</taxon>
        <taxon>Nitratidesulfovibrio</taxon>
    </lineage>
</organism>
<reference evidence="8 9" key="1">
    <citation type="submission" date="2019-08" db="EMBL/GenBank/DDBJ databases">
        <authorList>
            <person name="Luo N."/>
        </authorList>
    </citation>
    <scope>NUCLEOTIDE SEQUENCE [LARGE SCALE GENOMIC DNA]</scope>
    <source>
        <strain evidence="8 9">NCIMB 9442</strain>
    </source>
</reference>
<dbReference type="InterPro" id="IPR027379">
    <property type="entry name" value="CLS_N"/>
</dbReference>
<keyword evidence="3 6" id="KW-0812">Transmembrane</keyword>
<accession>A0ABS0J051</accession>
<name>A0ABS0J051_9BACT</name>
<comment type="caution">
    <text evidence="8">The sequence shown here is derived from an EMBL/GenBank/DDBJ whole genome shotgun (WGS) entry which is preliminary data.</text>
</comment>
<dbReference type="Pfam" id="PF13396">
    <property type="entry name" value="PLDc_N"/>
    <property type="match status" value="1"/>
</dbReference>
<feature type="transmembrane region" description="Helical" evidence="6">
    <location>
        <begin position="36"/>
        <end position="56"/>
    </location>
</feature>
<evidence type="ECO:0000256" key="2">
    <source>
        <dbReference type="ARBA" id="ARBA00022475"/>
    </source>
</evidence>
<dbReference type="EMBL" id="VRYY01000037">
    <property type="protein sequence ID" value="MBG3875800.1"/>
    <property type="molecule type" value="Genomic_DNA"/>
</dbReference>
<sequence length="64" mass="7302">MNTALLIPLLAIPILPNLWCIWHSYRHEFDRPAEKALWMAAGIFLPVLGGLAYLVFGQRRARKA</sequence>
<evidence type="ECO:0000256" key="4">
    <source>
        <dbReference type="ARBA" id="ARBA00022989"/>
    </source>
</evidence>
<evidence type="ECO:0000313" key="8">
    <source>
        <dbReference type="EMBL" id="MBG3875800.1"/>
    </source>
</evidence>